<name>A0ACB9AAF9_ARCLA</name>
<evidence type="ECO:0000313" key="2">
    <source>
        <dbReference type="Proteomes" id="UP001055879"/>
    </source>
</evidence>
<protein>
    <submittedName>
        <fullName evidence="1">Uncharacterized protein</fullName>
    </submittedName>
</protein>
<keyword evidence="2" id="KW-1185">Reference proteome</keyword>
<dbReference type="EMBL" id="CM042054">
    <property type="protein sequence ID" value="KAI3707219.1"/>
    <property type="molecule type" value="Genomic_DNA"/>
</dbReference>
<gene>
    <name evidence="1" type="ORF">L6452_25540</name>
</gene>
<evidence type="ECO:0000313" key="1">
    <source>
        <dbReference type="EMBL" id="KAI3707219.1"/>
    </source>
</evidence>
<dbReference type="Proteomes" id="UP001055879">
    <property type="component" value="Linkage Group LG08"/>
</dbReference>
<accession>A0ACB9AAF9</accession>
<sequence length="102" mass="11809">MKMKIKLWFWFLMFKLRVGSKPEEKKRVVFVFHLEASWLWVLVQRSLCGDDVMVDVVACGNVRKEKGVVVVGLEPKMDVVWHKSLTKICGGSKKKCERCVPV</sequence>
<comment type="caution">
    <text evidence="1">The sequence shown here is derived from an EMBL/GenBank/DDBJ whole genome shotgun (WGS) entry which is preliminary data.</text>
</comment>
<organism evidence="1 2">
    <name type="scientific">Arctium lappa</name>
    <name type="common">Greater burdock</name>
    <name type="synonym">Lappa major</name>
    <dbReference type="NCBI Taxonomy" id="4217"/>
    <lineage>
        <taxon>Eukaryota</taxon>
        <taxon>Viridiplantae</taxon>
        <taxon>Streptophyta</taxon>
        <taxon>Embryophyta</taxon>
        <taxon>Tracheophyta</taxon>
        <taxon>Spermatophyta</taxon>
        <taxon>Magnoliopsida</taxon>
        <taxon>eudicotyledons</taxon>
        <taxon>Gunneridae</taxon>
        <taxon>Pentapetalae</taxon>
        <taxon>asterids</taxon>
        <taxon>campanulids</taxon>
        <taxon>Asterales</taxon>
        <taxon>Asteraceae</taxon>
        <taxon>Carduoideae</taxon>
        <taxon>Cardueae</taxon>
        <taxon>Arctiinae</taxon>
        <taxon>Arctium</taxon>
    </lineage>
</organism>
<reference evidence="2" key="1">
    <citation type="journal article" date="2022" name="Mol. Ecol. Resour.">
        <title>The genomes of chicory, endive, great burdock and yacon provide insights into Asteraceae palaeo-polyploidization history and plant inulin production.</title>
        <authorList>
            <person name="Fan W."/>
            <person name="Wang S."/>
            <person name="Wang H."/>
            <person name="Wang A."/>
            <person name="Jiang F."/>
            <person name="Liu H."/>
            <person name="Zhao H."/>
            <person name="Xu D."/>
            <person name="Zhang Y."/>
        </authorList>
    </citation>
    <scope>NUCLEOTIDE SEQUENCE [LARGE SCALE GENOMIC DNA]</scope>
    <source>
        <strain evidence="2">cv. Niubang</strain>
    </source>
</reference>
<reference evidence="1 2" key="2">
    <citation type="journal article" date="2022" name="Mol. Ecol. Resour.">
        <title>The genomes of chicory, endive, great burdock and yacon provide insights into Asteraceae paleo-polyploidization history and plant inulin production.</title>
        <authorList>
            <person name="Fan W."/>
            <person name="Wang S."/>
            <person name="Wang H."/>
            <person name="Wang A."/>
            <person name="Jiang F."/>
            <person name="Liu H."/>
            <person name="Zhao H."/>
            <person name="Xu D."/>
            <person name="Zhang Y."/>
        </authorList>
    </citation>
    <scope>NUCLEOTIDE SEQUENCE [LARGE SCALE GENOMIC DNA]</scope>
    <source>
        <strain evidence="2">cv. Niubang</strain>
    </source>
</reference>
<proteinExistence type="predicted"/>